<evidence type="ECO:0000259" key="15">
    <source>
        <dbReference type="Pfam" id="PF07715"/>
    </source>
</evidence>
<evidence type="ECO:0000256" key="11">
    <source>
        <dbReference type="PROSITE-ProRule" id="PRU01360"/>
    </source>
</evidence>
<keyword evidence="7" id="KW-0406">Ion transport</keyword>
<dbReference type="Gene3D" id="2.40.170.20">
    <property type="entry name" value="TonB-dependent receptor, beta-barrel domain"/>
    <property type="match status" value="1"/>
</dbReference>
<keyword evidence="2 11" id="KW-0813">Transport</keyword>
<keyword evidence="4" id="KW-0410">Iron transport</keyword>
<evidence type="ECO:0000313" key="17">
    <source>
        <dbReference type="Proteomes" id="UP000242847"/>
    </source>
</evidence>
<dbReference type="Pfam" id="PF00593">
    <property type="entry name" value="TonB_dep_Rec_b-barrel"/>
    <property type="match status" value="1"/>
</dbReference>
<organism evidence="16 17">
    <name type="scientific">Halopseudomonas pachastrellae</name>
    <dbReference type="NCBI Taxonomy" id="254161"/>
    <lineage>
        <taxon>Bacteria</taxon>
        <taxon>Pseudomonadati</taxon>
        <taxon>Pseudomonadota</taxon>
        <taxon>Gammaproteobacteria</taxon>
        <taxon>Pseudomonadales</taxon>
        <taxon>Pseudomonadaceae</taxon>
        <taxon>Halopseudomonas</taxon>
    </lineage>
</organism>
<dbReference type="GO" id="GO:0006826">
    <property type="term" value="P:iron ion transport"/>
    <property type="evidence" value="ECO:0007669"/>
    <property type="project" value="UniProtKB-KW"/>
</dbReference>
<keyword evidence="9 11" id="KW-0472">Membrane</keyword>
<reference evidence="16 17" key="1">
    <citation type="submission" date="2017-01" db="EMBL/GenBank/DDBJ databases">
        <title>Draft genome sequence of Pseudomonas pachastrellae type strain CCUG 46540T from a deep sea.</title>
        <authorList>
            <person name="Gomila M."/>
            <person name="Mulet M."/>
            <person name="Lalucat J."/>
            <person name="Garcia-Valdes E."/>
        </authorList>
    </citation>
    <scope>NUCLEOTIDE SEQUENCE [LARGE SCALE GENOMIC DNA]</scope>
    <source>
        <strain evidence="16 17">CCUG 46540</strain>
    </source>
</reference>
<evidence type="ECO:0000256" key="9">
    <source>
        <dbReference type="ARBA" id="ARBA00023136"/>
    </source>
</evidence>
<dbReference type="EMBL" id="MUBC01000012">
    <property type="protein sequence ID" value="ONM44500.1"/>
    <property type="molecule type" value="Genomic_DNA"/>
</dbReference>
<evidence type="ECO:0000256" key="10">
    <source>
        <dbReference type="ARBA" id="ARBA00023237"/>
    </source>
</evidence>
<dbReference type="STRING" id="254161.SAMN05216256_102217"/>
<dbReference type="OrthoDB" id="127311at2"/>
<feature type="domain" description="TonB-dependent receptor plug" evidence="15">
    <location>
        <begin position="50"/>
        <end position="158"/>
    </location>
</feature>
<dbReference type="PROSITE" id="PS52016">
    <property type="entry name" value="TONB_DEPENDENT_REC_3"/>
    <property type="match status" value="1"/>
</dbReference>
<dbReference type="Proteomes" id="UP000242847">
    <property type="component" value="Unassembled WGS sequence"/>
</dbReference>
<accession>A0A1S8DIS2</accession>
<evidence type="ECO:0000256" key="1">
    <source>
        <dbReference type="ARBA" id="ARBA00004571"/>
    </source>
</evidence>
<evidence type="ECO:0000256" key="12">
    <source>
        <dbReference type="RuleBase" id="RU003357"/>
    </source>
</evidence>
<dbReference type="PANTHER" id="PTHR32552">
    <property type="entry name" value="FERRICHROME IRON RECEPTOR-RELATED"/>
    <property type="match status" value="1"/>
</dbReference>
<evidence type="ECO:0008006" key="18">
    <source>
        <dbReference type="Google" id="ProtNLM"/>
    </source>
</evidence>
<comment type="subcellular location">
    <subcellularLocation>
        <location evidence="1 11">Cell outer membrane</location>
        <topology evidence="1 11">Multi-pass membrane protein</topology>
    </subcellularLocation>
</comment>
<evidence type="ECO:0000256" key="2">
    <source>
        <dbReference type="ARBA" id="ARBA00022448"/>
    </source>
</evidence>
<evidence type="ECO:0000256" key="4">
    <source>
        <dbReference type="ARBA" id="ARBA00022496"/>
    </source>
</evidence>
<dbReference type="AlphaFoldDB" id="A0A1S8DIS2"/>
<evidence type="ECO:0000256" key="5">
    <source>
        <dbReference type="ARBA" id="ARBA00022692"/>
    </source>
</evidence>
<feature type="signal peptide" evidence="13">
    <location>
        <begin position="1"/>
        <end position="24"/>
    </location>
</feature>
<dbReference type="PANTHER" id="PTHR32552:SF81">
    <property type="entry name" value="TONB-DEPENDENT OUTER MEMBRANE RECEPTOR"/>
    <property type="match status" value="1"/>
</dbReference>
<dbReference type="InterPro" id="IPR039426">
    <property type="entry name" value="TonB-dep_rcpt-like"/>
</dbReference>
<evidence type="ECO:0000259" key="14">
    <source>
        <dbReference type="Pfam" id="PF00593"/>
    </source>
</evidence>
<keyword evidence="13" id="KW-0732">Signal</keyword>
<feature type="domain" description="TonB-dependent receptor-like beta-barrel" evidence="14">
    <location>
        <begin position="203"/>
        <end position="682"/>
    </location>
</feature>
<protein>
    <recommendedName>
        <fullName evidence="18">TonB-dependent receptor</fullName>
    </recommendedName>
</protein>
<evidence type="ECO:0000313" key="16">
    <source>
        <dbReference type="EMBL" id="ONM44500.1"/>
    </source>
</evidence>
<dbReference type="InterPro" id="IPR012910">
    <property type="entry name" value="Plug_dom"/>
</dbReference>
<keyword evidence="6" id="KW-0408">Iron</keyword>
<feature type="chain" id="PRO_5010543654" description="TonB-dependent receptor" evidence="13">
    <location>
        <begin position="25"/>
        <end position="717"/>
    </location>
</feature>
<dbReference type="GO" id="GO:0009279">
    <property type="term" value="C:cell outer membrane"/>
    <property type="evidence" value="ECO:0007669"/>
    <property type="project" value="UniProtKB-SubCell"/>
</dbReference>
<keyword evidence="17" id="KW-1185">Reference proteome</keyword>
<dbReference type="InterPro" id="IPR036942">
    <property type="entry name" value="Beta-barrel_TonB_sf"/>
</dbReference>
<keyword evidence="3 11" id="KW-1134">Transmembrane beta strand</keyword>
<evidence type="ECO:0000256" key="8">
    <source>
        <dbReference type="ARBA" id="ARBA00023077"/>
    </source>
</evidence>
<proteinExistence type="inferred from homology"/>
<sequence length="717" mass="79060">MKINKAHRLGGALLASLSPGLALAAEPTNDSRTLALPEILITGQKIERTQLETVASAQVVDGDEIDNGTRMDNLYDLIESVPNVGNTSGFNSLSIRGIANAGPTGADNGAGTIGVYLDNGLLTSRSIQDNAISTWDLESVEVLRGPQSTTSGRNSLAGQITLKTRDPEFASNGAAKLVYDEDHTYQTAIMQTGPLTDNLAYRITGDYQRTDGFVNNDFLNQSDFNSSYNGNLRGKLLYLLPSDGEILLTLSHNRFREDGDAAVDDRQSGRESRLNYPSSWETMSDSLSLSFKQPLSERLSFEANTGFVQSDFERDNDFDGSPGEATLQQQTDDYTFNQEFLLRYNGDRRRSVTGLYLSTGTLDDGYTTSNVELDTGGLLPIPIALNSSNYTEESYKNAALFADIDYHLTDKLVLLAGLRADYEERESDVRTTIERAVSYGPGFDPLIDGFLAGLMGPGQQDGKTDAFNLLPKIGFNYLWSDTLSTGFLVQRGYRSGGVSTNPIRGQVQEYDEEFTTHYESSLRALLLDQRLAVNFNLFFTDWTDQQVTIAPAGAIHPLDRFVVNAGESHVYGFELEGKYAVNHNWDLSAGVGYSKTEFDKLENNGVDYSGEEFQFARNWTGNVASTWRFANGCFLNGNVSYASEGATLLNTPDTETDAYALVNMKAGYEQDNWGAYLYANNLFDREYRTERFREDSTYGNAVYGDPRALGVVGTLSW</sequence>
<evidence type="ECO:0000256" key="6">
    <source>
        <dbReference type="ARBA" id="ARBA00023004"/>
    </source>
</evidence>
<evidence type="ECO:0000256" key="7">
    <source>
        <dbReference type="ARBA" id="ARBA00023065"/>
    </source>
</evidence>
<comment type="similarity">
    <text evidence="11 12">Belongs to the TonB-dependent receptor family.</text>
</comment>
<name>A0A1S8DIS2_9GAMM</name>
<keyword evidence="5 11" id="KW-0812">Transmembrane</keyword>
<dbReference type="RefSeq" id="WP_083726066.1">
    <property type="nucleotide sequence ID" value="NZ_FOUD01000002.1"/>
</dbReference>
<evidence type="ECO:0000256" key="3">
    <source>
        <dbReference type="ARBA" id="ARBA00022452"/>
    </source>
</evidence>
<keyword evidence="8 12" id="KW-0798">TonB box</keyword>
<dbReference type="SUPFAM" id="SSF56935">
    <property type="entry name" value="Porins"/>
    <property type="match status" value="1"/>
</dbReference>
<comment type="caution">
    <text evidence="16">The sequence shown here is derived from an EMBL/GenBank/DDBJ whole genome shotgun (WGS) entry which is preliminary data.</text>
</comment>
<keyword evidence="10 11" id="KW-0998">Cell outer membrane</keyword>
<dbReference type="InterPro" id="IPR000531">
    <property type="entry name" value="Beta-barrel_TonB"/>
</dbReference>
<evidence type="ECO:0000256" key="13">
    <source>
        <dbReference type="SAM" id="SignalP"/>
    </source>
</evidence>
<dbReference type="Pfam" id="PF07715">
    <property type="entry name" value="Plug"/>
    <property type="match status" value="1"/>
</dbReference>
<gene>
    <name evidence="16" type="ORF">BXT89_06965</name>
</gene>